<protein>
    <submittedName>
        <fullName evidence="2">DUF904 domain-containing protein</fullName>
    </submittedName>
</protein>
<evidence type="ECO:0000313" key="2">
    <source>
        <dbReference type="EMBL" id="AQZ98824.1"/>
    </source>
</evidence>
<dbReference type="EMBL" id="LPXH01000025">
    <property type="protein sequence ID" value="KUF41181.1"/>
    <property type="molecule type" value="Genomic_DNA"/>
</dbReference>
<dbReference type="GeneID" id="83039998"/>
<accession>A0A1V0BG81</accession>
<evidence type="ECO:0000256" key="1">
    <source>
        <dbReference type="SAM" id="Coils"/>
    </source>
</evidence>
<dbReference type="RefSeq" id="WP_054067595.1">
    <property type="nucleotide sequence ID" value="NZ_CATYED010000001.1"/>
</dbReference>
<reference evidence="2 5" key="2">
    <citation type="submission" date="2017-03" db="EMBL/GenBank/DDBJ databases">
        <title>Rapid Whole Genome Sequencing of Comamonas kerstersii Causing Continuous ambulatory Peritoneal Dialysis-Associated Peritonitis.</title>
        <authorList>
            <person name="Zheng B."/>
        </authorList>
    </citation>
    <scope>NUCLEOTIDE SEQUENCE [LARGE SCALE GENOMIC DNA]</scope>
    <source>
        <strain evidence="2 5">8943</strain>
    </source>
</reference>
<reference evidence="3 4" key="1">
    <citation type="submission" date="2015-12" db="EMBL/GenBank/DDBJ databases">
        <title>Complete genome sequence of a multi-drug resistant strain Acidovorax sp. 12322-1.</title>
        <authorList>
            <person name="Ming D."/>
            <person name="Wang M."/>
            <person name="Hu S."/>
            <person name="Zhou Y."/>
            <person name="Jiang T."/>
        </authorList>
    </citation>
    <scope>NUCLEOTIDE SEQUENCE [LARGE SCALE GENOMIC DNA]</scope>
    <source>
        <strain evidence="3 4">12322-1</strain>
    </source>
</reference>
<proteinExistence type="predicted"/>
<keyword evidence="1" id="KW-0175">Coiled coil</keyword>
<accession>A0A1V3TIF4</accession>
<evidence type="ECO:0000313" key="4">
    <source>
        <dbReference type="Proteomes" id="UP000053300"/>
    </source>
</evidence>
<dbReference type="KEGG" id="cke:B5M06_11760"/>
<dbReference type="AlphaFoldDB" id="A0A0W7Z1A2"/>
<dbReference type="EMBL" id="CP020121">
    <property type="protein sequence ID" value="AQZ98824.1"/>
    <property type="molecule type" value="Genomic_DNA"/>
</dbReference>
<sequence length="70" mass="8110">MTTPSILAPITERVELLLAKHEALEHANRLLTEEIQALQKERDSLRSRLKAARARVDELIERLPENREAR</sequence>
<organism evidence="3 4">
    <name type="scientific">Comamonas kerstersii</name>
    <dbReference type="NCBI Taxonomy" id="225992"/>
    <lineage>
        <taxon>Bacteria</taxon>
        <taxon>Pseudomonadati</taxon>
        <taxon>Pseudomonadota</taxon>
        <taxon>Betaproteobacteria</taxon>
        <taxon>Burkholderiales</taxon>
        <taxon>Comamonadaceae</taxon>
        <taxon>Comamonas</taxon>
    </lineage>
</organism>
<keyword evidence="4" id="KW-1185">Reference proteome</keyword>
<accession>A0A0W7Z1A2</accession>
<name>A0A0W7Z1A2_9BURK</name>
<dbReference type="Proteomes" id="UP000242792">
    <property type="component" value="Chromosome"/>
</dbReference>
<feature type="coiled-coil region" evidence="1">
    <location>
        <begin position="14"/>
        <end position="69"/>
    </location>
</feature>
<evidence type="ECO:0000313" key="3">
    <source>
        <dbReference type="EMBL" id="KUF41181.1"/>
    </source>
</evidence>
<gene>
    <name evidence="3" type="ORF">AS359_10390</name>
    <name evidence="2" type="ORF">B5M06_11760</name>
</gene>
<evidence type="ECO:0000313" key="5">
    <source>
        <dbReference type="Proteomes" id="UP000242792"/>
    </source>
</evidence>
<dbReference type="Proteomes" id="UP000053300">
    <property type="component" value="Unassembled WGS sequence"/>
</dbReference>